<organism evidence="1 2">
    <name type="scientific">Candidatus Thiodiazotropha taylori</name>
    <dbReference type="NCBI Taxonomy" id="2792791"/>
    <lineage>
        <taxon>Bacteria</taxon>
        <taxon>Pseudomonadati</taxon>
        <taxon>Pseudomonadota</taxon>
        <taxon>Gammaproteobacteria</taxon>
        <taxon>Chromatiales</taxon>
        <taxon>Sedimenticolaceae</taxon>
        <taxon>Candidatus Thiodiazotropha</taxon>
    </lineage>
</organism>
<comment type="caution">
    <text evidence="1">The sequence shown here is derived from an EMBL/GenBank/DDBJ whole genome shotgun (WGS) entry which is preliminary data.</text>
</comment>
<sequence>MSEYSDRDIENLGGFYTRHAMAMTEEGLHEKSDIAAELGWRDQQIEQLKIEAGMLKSSLLDIEGQKAGDVCTMCNFLERGYCHSKKEELRNENIHLRTLLREAYGYTTAAAGNLPERIKVALKDGL</sequence>
<evidence type="ECO:0000313" key="1">
    <source>
        <dbReference type="EMBL" id="MCG7948021.1"/>
    </source>
</evidence>
<name>A0A9E4N5S7_9GAMM</name>
<proteinExistence type="predicted"/>
<reference evidence="1" key="1">
    <citation type="journal article" date="2021" name="Proc. Natl. Acad. Sci. U.S.A.">
        <title>Global biogeography of chemosynthetic symbionts reveals both localized and globally distributed symbiont groups. .</title>
        <authorList>
            <person name="Osvatic J.T."/>
            <person name="Wilkins L.G.E."/>
            <person name="Leibrecht L."/>
            <person name="Leray M."/>
            <person name="Zauner S."/>
            <person name="Polzin J."/>
            <person name="Camacho Y."/>
            <person name="Gros O."/>
            <person name="van Gils J.A."/>
            <person name="Eisen J.A."/>
            <person name="Petersen J.M."/>
            <person name="Yuen B."/>
        </authorList>
    </citation>
    <scope>NUCLEOTIDE SEQUENCE</scope>
    <source>
        <strain evidence="1">MAGclacostrist064TRANS</strain>
    </source>
</reference>
<dbReference type="Proteomes" id="UP000886667">
    <property type="component" value="Unassembled WGS sequence"/>
</dbReference>
<gene>
    <name evidence="1" type="ORF">JAZ07_16885</name>
</gene>
<dbReference type="AlphaFoldDB" id="A0A9E4N5S7"/>
<evidence type="ECO:0000313" key="2">
    <source>
        <dbReference type="Proteomes" id="UP000886667"/>
    </source>
</evidence>
<accession>A0A9E4N5S7</accession>
<dbReference type="EMBL" id="JAEPCM010000606">
    <property type="protein sequence ID" value="MCG7948021.1"/>
    <property type="molecule type" value="Genomic_DNA"/>
</dbReference>
<protein>
    <submittedName>
        <fullName evidence="1">Uncharacterized protein</fullName>
    </submittedName>
</protein>